<evidence type="ECO:0000313" key="3">
    <source>
        <dbReference type="Proteomes" id="UP000199450"/>
    </source>
</evidence>
<dbReference type="STRING" id="295069.SAMN05421856_102547"/>
<reference evidence="3" key="1">
    <citation type="submission" date="2016-10" db="EMBL/GenBank/DDBJ databases">
        <authorList>
            <person name="Varghese N."/>
            <person name="Submissions S."/>
        </authorList>
    </citation>
    <scope>NUCLEOTIDE SEQUENCE [LARGE SCALE GENOMIC DNA]</scope>
    <source>
        <strain evidence="3">DSM 17453</strain>
    </source>
</reference>
<accession>A0A1H7XMQ5</accession>
<dbReference type="Proteomes" id="UP000199450">
    <property type="component" value="Unassembled WGS sequence"/>
</dbReference>
<name>A0A1H7XMQ5_9FLAO</name>
<keyword evidence="3" id="KW-1185">Reference proteome</keyword>
<keyword evidence="1" id="KW-0472">Membrane</keyword>
<dbReference type="AlphaFoldDB" id="A0A1H7XMQ5"/>
<organism evidence="2 3">
    <name type="scientific">Chryseobacterium taichungense</name>
    <dbReference type="NCBI Taxonomy" id="295069"/>
    <lineage>
        <taxon>Bacteria</taxon>
        <taxon>Pseudomonadati</taxon>
        <taxon>Bacteroidota</taxon>
        <taxon>Flavobacteriia</taxon>
        <taxon>Flavobacteriales</taxon>
        <taxon>Weeksellaceae</taxon>
        <taxon>Chryseobacterium group</taxon>
        <taxon>Chryseobacterium</taxon>
    </lineage>
</organism>
<proteinExistence type="predicted"/>
<protein>
    <submittedName>
        <fullName evidence="2">Uncharacterized protein</fullName>
    </submittedName>
</protein>
<feature type="transmembrane region" description="Helical" evidence="1">
    <location>
        <begin position="20"/>
        <end position="43"/>
    </location>
</feature>
<gene>
    <name evidence="2" type="ORF">SAMN05421856_102547</name>
</gene>
<sequence length="47" mass="5633">MWYTCGMLGFNLFIIYQFKVTYLIMIYGIWTYLIFVILTTLVVQGLK</sequence>
<keyword evidence="1" id="KW-1133">Transmembrane helix</keyword>
<dbReference type="EMBL" id="FOBV01000002">
    <property type="protein sequence ID" value="SEM35031.1"/>
    <property type="molecule type" value="Genomic_DNA"/>
</dbReference>
<evidence type="ECO:0000313" key="2">
    <source>
        <dbReference type="EMBL" id="SEM35031.1"/>
    </source>
</evidence>
<evidence type="ECO:0000256" key="1">
    <source>
        <dbReference type="SAM" id="Phobius"/>
    </source>
</evidence>
<keyword evidence="1" id="KW-0812">Transmembrane</keyword>